<dbReference type="Proteomes" id="UP000694580">
    <property type="component" value="Chromosome 3"/>
</dbReference>
<protein>
    <recommendedName>
        <fullName evidence="2">Partner and localiser of BRCA2 WD40 domain-containing protein</fullName>
    </recommendedName>
</protein>
<dbReference type="GO" id="GO:0005654">
    <property type="term" value="C:nucleoplasm"/>
    <property type="evidence" value="ECO:0007669"/>
    <property type="project" value="TreeGrafter"/>
</dbReference>
<dbReference type="AlphaFoldDB" id="A0AAY4C664"/>
<dbReference type="PANTHER" id="PTHR14662:SF2">
    <property type="entry name" value="PARTNER AND LOCALIZER OF BRCA2"/>
    <property type="match status" value="1"/>
</dbReference>
<dbReference type="GO" id="GO:0000724">
    <property type="term" value="P:double-strand break repair via homologous recombination"/>
    <property type="evidence" value="ECO:0007669"/>
    <property type="project" value="InterPro"/>
</dbReference>
<dbReference type="InterPro" id="IPR042417">
    <property type="entry name" value="PALB2"/>
</dbReference>
<dbReference type="Ensembl" id="ENSDCDT00010035341.1">
    <property type="protein sequence ID" value="ENSDCDP00010028568.1"/>
    <property type="gene ID" value="ENSDCDG00010018089.1"/>
</dbReference>
<dbReference type="Pfam" id="PF16756">
    <property type="entry name" value="PALB2_WD40"/>
    <property type="match status" value="1"/>
</dbReference>
<feature type="compositionally biased region" description="Basic residues" evidence="1">
    <location>
        <begin position="246"/>
        <end position="266"/>
    </location>
</feature>
<accession>A0AAY4C664</accession>
<dbReference type="PROSITE" id="PS50096">
    <property type="entry name" value="IQ"/>
    <property type="match status" value="1"/>
</dbReference>
<proteinExistence type="predicted"/>
<feature type="compositionally biased region" description="Low complexity" evidence="1">
    <location>
        <begin position="471"/>
        <end position="481"/>
    </location>
</feature>
<feature type="compositionally biased region" description="Polar residues" evidence="1">
    <location>
        <begin position="369"/>
        <end position="388"/>
    </location>
</feature>
<gene>
    <name evidence="3" type="primary">SYDE1</name>
</gene>
<dbReference type="InterPro" id="IPR031920">
    <property type="entry name" value="PALB2_WD40"/>
</dbReference>
<evidence type="ECO:0000256" key="1">
    <source>
        <dbReference type="SAM" id="MobiDB-lite"/>
    </source>
</evidence>
<dbReference type="InterPro" id="IPR036322">
    <property type="entry name" value="WD40_repeat_dom_sf"/>
</dbReference>
<evidence type="ECO:0000313" key="3">
    <source>
        <dbReference type="Ensembl" id="ENSDCDP00010028568.1"/>
    </source>
</evidence>
<feature type="region of interest" description="Disordered" evidence="1">
    <location>
        <begin position="211"/>
        <end position="321"/>
    </location>
</feature>
<feature type="region of interest" description="Disordered" evidence="1">
    <location>
        <begin position="463"/>
        <end position="496"/>
    </location>
</feature>
<dbReference type="InterPro" id="IPR015943">
    <property type="entry name" value="WD40/YVTN_repeat-like_dom_sf"/>
</dbReference>
<feature type="domain" description="Partner and localiser of BRCA2 WD40" evidence="2">
    <location>
        <begin position="496"/>
        <end position="818"/>
    </location>
</feature>
<dbReference type="GeneTree" id="ENSGT00390000014423"/>
<evidence type="ECO:0000259" key="2">
    <source>
        <dbReference type="Pfam" id="PF16756"/>
    </source>
</evidence>
<name>A0AAY4C664_9TELE</name>
<reference evidence="3 4" key="1">
    <citation type="submission" date="2020-06" db="EMBL/GenBank/DDBJ databases">
        <authorList>
            <consortium name="Wellcome Sanger Institute Data Sharing"/>
        </authorList>
    </citation>
    <scope>NUCLEOTIDE SEQUENCE [LARGE SCALE GENOMIC DNA]</scope>
</reference>
<feature type="region of interest" description="Disordered" evidence="1">
    <location>
        <begin position="369"/>
        <end position="431"/>
    </location>
</feature>
<dbReference type="SUPFAM" id="SSF50978">
    <property type="entry name" value="WD40 repeat-like"/>
    <property type="match status" value="1"/>
</dbReference>
<evidence type="ECO:0000313" key="4">
    <source>
        <dbReference type="Proteomes" id="UP000694580"/>
    </source>
</evidence>
<reference evidence="3" key="3">
    <citation type="submission" date="2025-09" db="UniProtKB">
        <authorList>
            <consortium name="Ensembl"/>
        </authorList>
    </citation>
    <scope>IDENTIFICATION</scope>
</reference>
<dbReference type="Gene3D" id="2.130.10.10">
    <property type="entry name" value="YVTN repeat-like/Quinoprotein amine dehydrogenase"/>
    <property type="match status" value="1"/>
</dbReference>
<feature type="region of interest" description="Disordered" evidence="1">
    <location>
        <begin position="149"/>
        <end position="171"/>
    </location>
</feature>
<feature type="region of interest" description="Disordered" evidence="1">
    <location>
        <begin position="39"/>
        <end position="82"/>
    </location>
</feature>
<feature type="compositionally biased region" description="Polar residues" evidence="1">
    <location>
        <begin position="162"/>
        <end position="171"/>
    </location>
</feature>
<dbReference type="GO" id="GO:0003677">
    <property type="term" value="F:DNA binding"/>
    <property type="evidence" value="ECO:0007669"/>
    <property type="project" value="InterPro"/>
</dbReference>
<keyword evidence="4" id="KW-1185">Reference proteome</keyword>
<dbReference type="PANTHER" id="PTHR14662">
    <property type="entry name" value="PARTNER AND LOCALIZER OF BRCA2"/>
    <property type="match status" value="1"/>
</dbReference>
<organism evidence="3 4">
    <name type="scientific">Denticeps clupeoides</name>
    <name type="common">denticle herring</name>
    <dbReference type="NCBI Taxonomy" id="299321"/>
    <lineage>
        <taxon>Eukaryota</taxon>
        <taxon>Metazoa</taxon>
        <taxon>Chordata</taxon>
        <taxon>Craniata</taxon>
        <taxon>Vertebrata</taxon>
        <taxon>Euteleostomi</taxon>
        <taxon>Actinopterygii</taxon>
        <taxon>Neopterygii</taxon>
        <taxon>Teleostei</taxon>
        <taxon>Clupei</taxon>
        <taxon>Clupeiformes</taxon>
        <taxon>Denticipitoidei</taxon>
        <taxon>Denticipitidae</taxon>
        <taxon>Denticeps</taxon>
    </lineage>
</organism>
<sequence length="826" mass="89275">MADGGDAALSGEGKETLKRRLEKLQKEYERTALRLQRAERRDTVRRHVRSRIAEQNQLLDGPPGVGPDPPAVSASTGPGGPVPAVRFRLPDASPAHRLRSRRSLLRLRERGGGTVQVPSSRACDALPAWSRSDKENVRDPPELKVELLDQPDPVLATEDQSRTSSQQEILTDQSGSCTLMEGLPFPVEYYVRTTRRMAAAQTRPDLLAVISSQLSGGRGRRRTGQSPSSVAPRPATPASGSACRLVRARRRSRGAGWCRRRRRRTPSRSTEGDVSVSEPITAATALTQVKPHPPGDSHPSPGLCPTFQRRGTRGSSPLLPSLDSLTQTLRRKHHGSVRSLLLTFDLKDFHLPDDEFGLLKLEKLRPSLTRTAPSGYNTGCHSNWPSEESGSEPFLTPSSSPVGQLPRPSNPVDQSERQDGGTGVTISQSEGGRVSQAASVLRLSSSLTSHTLTHTHLPLLPSLGYTPLHTPSPATPDTPTANQGADSQTPRPPTGRTLRLTHVIKGAVAGCVRDVCVVRWPDGRWCVCVAGEFGVCVWSQETNQQLSLKHTWSFKQSVASLFAVPDSRGLLCVTLGDVDVAEARVLSAGSFTQTVVCEGACLQTVVGVFKCRLACSSAQKMQQTVQVHTVNEEGSVVASVNLDTPEQHVVGLAAVEGQPDALIGWTDHGALLIWNVEAGRLLQKVELRPNTPLSSLLHGHSYRGVLCVWFRCVCVSGNQKVSPGSPDFTLMALNPLSGKSTQLMSVHTHTTQRLLEWDVIGSALVGVFQSGSMVLWEVRRGRRTALKTDLCGSCHLARWAGPNVLLTGHASGDVGLYQCEPERGPV</sequence>
<reference evidence="3" key="2">
    <citation type="submission" date="2025-08" db="UniProtKB">
        <authorList>
            <consortium name="Ensembl"/>
        </authorList>
    </citation>
    <scope>IDENTIFICATION</scope>
</reference>